<dbReference type="Gene3D" id="1.10.10.1150">
    <property type="entry name" value="Coenzyme PQQ synthesis protein D (PqqD)"/>
    <property type="match status" value="1"/>
</dbReference>
<dbReference type="Proteomes" id="UP000682403">
    <property type="component" value="Unassembled WGS sequence"/>
</dbReference>
<protein>
    <submittedName>
        <fullName evidence="1">Lasso peptide biosynthesis PqqD family chaperone</fullName>
    </submittedName>
</protein>
<organism evidence="1 2">
    <name type="scientific">Metabacillus flavus</name>
    <dbReference type="NCBI Taxonomy" id="2823519"/>
    <lineage>
        <taxon>Bacteria</taxon>
        <taxon>Bacillati</taxon>
        <taxon>Bacillota</taxon>
        <taxon>Bacilli</taxon>
        <taxon>Bacillales</taxon>
        <taxon>Bacillaceae</taxon>
        <taxon>Metabacillus</taxon>
    </lineage>
</organism>
<accession>A0ABS5LFZ0</accession>
<dbReference type="EMBL" id="JAGVRK010000001">
    <property type="protein sequence ID" value="MBS2969641.1"/>
    <property type="molecule type" value="Genomic_DNA"/>
</dbReference>
<name>A0ABS5LFZ0_9BACI</name>
<dbReference type="RefSeq" id="WP_211559169.1">
    <property type="nucleotide sequence ID" value="NZ_JAGVRK010000001.1"/>
</dbReference>
<sequence>MIRTPLSIEHTVVQKQGNLVSDMNGEKVMLNIENGNYYNLGEIGGAIWERIQNPVSIKELVHQLVSEYDVNEMECEEQVISFLEHMGKENLISIDQ</sequence>
<reference evidence="1 2" key="1">
    <citation type="submission" date="2021-04" db="EMBL/GenBank/DDBJ databases">
        <title>Metabacillus sp. strain KIGAM252 whole genome sequence.</title>
        <authorList>
            <person name="Seo M.-J."/>
            <person name="Cho E.-S."/>
            <person name="Hwang C.Y."/>
            <person name="Yoon D.J."/>
        </authorList>
    </citation>
    <scope>NUCLEOTIDE SEQUENCE [LARGE SCALE GENOMIC DNA]</scope>
    <source>
        <strain evidence="1 2">KIGAM252</strain>
    </source>
</reference>
<gene>
    <name evidence="1" type="ORF">J9317_12780</name>
</gene>
<dbReference type="NCBIfam" id="NF033536">
    <property type="entry name" value="lasso_PqqD_Bac"/>
    <property type="match status" value="1"/>
</dbReference>
<comment type="caution">
    <text evidence="1">The sequence shown here is derived from an EMBL/GenBank/DDBJ whole genome shotgun (WGS) entry which is preliminary data.</text>
</comment>
<proteinExistence type="predicted"/>
<keyword evidence="2" id="KW-1185">Reference proteome</keyword>
<evidence type="ECO:0000313" key="2">
    <source>
        <dbReference type="Proteomes" id="UP000682403"/>
    </source>
</evidence>
<dbReference type="InterPro" id="IPR008792">
    <property type="entry name" value="PQQD"/>
</dbReference>
<evidence type="ECO:0000313" key="1">
    <source>
        <dbReference type="EMBL" id="MBS2969641.1"/>
    </source>
</evidence>
<dbReference type="Pfam" id="PF05402">
    <property type="entry name" value="PqqD"/>
    <property type="match status" value="1"/>
</dbReference>
<dbReference type="InterPro" id="IPR041881">
    <property type="entry name" value="PqqD_sf"/>
</dbReference>